<dbReference type="Gene3D" id="1.10.10.1320">
    <property type="entry name" value="Anti-sigma factor, zinc-finger domain"/>
    <property type="match status" value="1"/>
</dbReference>
<dbReference type="EMBL" id="FNAB01000021">
    <property type="protein sequence ID" value="SDE56319.1"/>
    <property type="molecule type" value="Genomic_DNA"/>
</dbReference>
<dbReference type="InterPro" id="IPR041916">
    <property type="entry name" value="Anti_sigma_zinc_sf"/>
</dbReference>
<dbReference type="RefSeq" id="WP_072846504.1">
    <property type="nucleotide sequence ID" value="NZ_FNAB01000021.1"/>
</dbReference>
<gene>
    <name evidence="5" type="ORF">SAMN05444580_12146</name>
</gene>
<dbReference type="InterPro" id="IPR027383">
    <property type="entry name" value="Znf_put"/>
</dbReference>
<evidence type="ECO:0000259" key="4">
    <source>
        <dbReference type="Pfam" id="PF13490"/>
    </source>
</evidence>
<sequence length="245" mass="25230">MSIELDPYARWDAAYVLGALTSDERLEFERHLTACDTCAVAVAEVAGMPGLLGKVPASTALEFGDDPVGGGAVEPAEPPADLLPRLMTRARPHRRRRRLVLVGGVATAAAAAAVGVAVVLPAASEGPAPDVPPGPSAPVTARPMDAVTPSPLTAEVSLVAQEWGTRVDVTCRYPAAPDGGYGYGSREYALVVTDKTGAVTQLATWTAGAGQTVTPSATTSVPMPWIASIDIRSVATDQVLLSSTF</sequence>
<feature type="transmembrane region" description="Helical" evidence="3">
    <location>
        <begin position="99"/>
        <end position="123"/>
    </location>
</feature>
<keyword evidence="1" id="KW-0805">Transcription regulation</keyword>
<keyword evidence="5" id="KW-0863">Zinc-finger</keyword>
<organism evidence="5 6">
    <name type="scientific">Rhodococcus tukisamuensis</name>
    <dbReference type="NCBI Taxonomy" id="168276"/>
    <lineage>
        <taxon>Bacteria</taxon>
        <taxon>Bacillati</taxon>
        <taxon>Actinomycetota</taxon>
        <taxon>Actinomycetes</taxon>
        <taxon>Mycobacteriales</taxon>
        <taxon>Nocardiaceae</taxon>
        <taxon>Rhodococcus</taxon>
    </lineage>
</organism>
<feature type="domain" description="Putative zinc-finger" evidence="4">
    <location>
        <begin position="14"/>
        <end position="39"/>
    </location>
</feature>
<evidence type="ECO:0000313" key="5">
    <source>
        <dbReference type="EMBL" id="SDE56319.1"/>
    </source>
</evidence>
<keyword evidence="5" id="KW-0479">Metal-binding</keyword>
<dbReference type="STRING" id="168276.SAMN05444580_12146"/>
<evidence type="ECO:0000256" key="2">
    <source>
        <dbReference type="ARBA" id="ARBA00023163"/>
    </source>
</evidence>
<keyword evidence="3" id="KW-0812">Transmembrane</keyword>
<keyword evidence="3" id="KW-0472">Membrane</keyword>
<keyword evidence="6" id="KW-1185">Reference proteome</keyword>
<keyword evidence="5" id="KW-0862">Zinc</keyword>
<dbReference type="GO" id="GO:0008270">
    <property type="term" value="F:zinc ion binding"/>
    <property type="evidence" value="ECO:0007669"/>
    <property type="project" value="UniProtKB-KW"/>
</dbReference>
<protein>
    <submittedName>
        <fullName evidence="5">Putative zinc-finger</fullName>
    </submittedName>
</protein>
<keyword evidence="3" id="KW-1133">Transmembrane helix</keyword>
<dbReference type="Pfam" id="PF13490">
    <property type="entry name" value="zf-HC2"/>
    <property type="match status" value="1"/>
</dbReference>
<reference evidence="5 6" key="1">
    <citation type="submission" date="2016-10" db="EMBL/GenBank/DDBJ databases">
        <authorList>
            <person name="de Groot N.N."/>
        </authorList>
    </citation>
    <scope>NUCLEOTIDE SEQUENCE [LARGE SCALE GENOMIC DNA]</scope>
    <source>
        <strain evidence="5 6">JCM 11308</strain>
    </source>
</reference>
<keyword evidence="2" id="KW-0804">Transcription</keyword>
<dbReference type="AlphaFoldDB" id="A0A1G7DXX3"/>
<evidence type="ECO:0000313" key="6">
    <source>
        <dbReference type="Proteomes" id="UP000199417"/>
    </source>
</evidence>
<accession>A0A1G7DXX3</accession>
<proteinExistence type="predicted"/>
<evidence type="ECO:0000256" key="3">
    <source>
        <dbReference type="SAM" id="Phobius"/>
    </source>
</evidence>
<evidence type="ECO:0000256" key="1">
    <source>
        <dbReference type="ARBA" id="ARBA00023015"/>
    </source>
</evidence>
<dbReference type="Proteomes" id="UP000199417">
    <property type="component" value="Unassembled WGS sequence"/>
</dbReference>
<name>A0A1G7DXX3_9NOCA</name>